<evidence type="ECO:0000313" key="13">
    <source>
        <dbReference type="Proteomes" id="UP000002280"/>
    </source>
</evidence>
<evidence type="ECO:0000256" key="4">
    <source>
        <dbReference type="ARBA" id="ARBA00022618"/>
    </source>
</evidence>
<dbReference type="AlphaFoldDB" id="A0A5F8G4K5"/>
<proteinExistence type="inferred from homology"/>
<feature type="domain" description="Sororin C-terminal region" evidence="11">
    <location>
        <begin position="378"/>
        <end position="401"/>
    </location>
</feature>
<dbReference type="PANTHER" id="PTHR31092:SF2">
    <property type="entry name" value="SORORIN"/>
    <property type="match status" value="1"/>
</dbReference>
<feature type="compositionally biased region" description="Low complexity" evidence="9">
    <location>
        <begin position="181"/>
        <end position="195"/>
    </location>
</feature>
<dbReference type="InParanoid" id="A0A5F8G4K5"/>
<dbReference type="GO" id="GO:0051301">
    <property type="term" value="P:cell division"/>
    <property type="evidence" value="ECO:0007669"/>
    <property type="project" value="UniProtKB-KW"/>
</dbReference>
<comment type="similarity">
    <text evidence="8">Belongs to the sororin family.</text>
</comment>
<evidence type="ECO:0000256" key="3">
    <source>
        <dbReference type="ARBA" id="ARBA00022454"/>
    </source>
</evidence>
<evidence type="ECO:0000256" key="2">
    <source>
        <dbReference type="ARBA" id="ARBA00004286"/>
    </source>
</evidence>
<dbReference type="Ensembl" id="ENSMODT00000062013.1">
    <property type="protein sequence ID" value="ENSMODP00000042375.1"/>
    <property type="gene ID" value="ENSMODG00000046054.1"/>
</dbReference>
<feature type="compositionally biased region" description="Basic and acidic residues" evidence="9">
    <location>
        <begin position="67"/>
        <end position="98"/>
    </location>
</feature>
<evidence type="ECO:0000259" key="11">
    <source>
        <dbReference type="Pfam" id="PF25220"/>
    </source>
</evidence>
<feature type="compositionally biased region" description="Polar residues" evidence="9">
    <location>
        <begin position="236"/>
        <end position="249"/>
    </location>
</feature>
<protein>
    <submittedName>
        <fullName evidence="12">Cell division cycle associated 5</fullName>
    </submittedName>
</protein>
<dbReference type="GO" id="GO:0005694">
    <property type="term" value="C:chromosome"/>
    <property type="evidence" value="ECO:0007669"/>
    <property type="project" value="UniProtKB-SubCell"/>
</dbReference>
<evidence type="ECO:0000313" key="12">
    <source>
        <dbReference type="Ensembl" id="ENSMODP00000042375.1"/>
    </source>
</evidence>
<name>A0A5F8G4K5_MONDO</name>
<evidence type="ECO:0000256" key="1">
    <source>
        <dbReference type="ARBA" id="ARBA00004123"/>
    </source>
</evidence>
<keyword evidence="6" id="KW-0539">Nucleus</keyword>
<feature type="region of interest" description="Disordered" evidence="9">
    <location>
        <begin position="1"/>
        <end position="23"/>
    </location>
</feature>
<evidence type="ECO:0000256" key="8">
    <source>
        <dbReference type="ARBA" id="ARBA00093465"/>
    </source>
</evidence>
<evidence type="ECO:0000256" key="7">
    <source>
        <dbReference type="ARBA" id="ARBA00023306"/>
    </source>
</evidence>
<dbReference type="OMA" id="KKVQQID"/>
<reference evidence="12 13" key="1">
    <citation type="journal article" date="2007" name="Nature">
        <title>Genome of the marsupial Monodelphis domestica reveals innovation in non-coding sequences.</title>
        <authorList>
            <person name="Mikkelsen T.S."/>
            <person name="Wakefield M.J."/>
            <person name="Aken B."/>
            <person name="Amemiya C.T."/>
            <person name="Chang J.L."/>
            <person name="Duke S."/>
            <person name="Garber M."/>
            <person name="Gentles A.J."/>
            <person name="Goodstadt L."/>
            <person name="Heger A."/>
            <person name="Jurka J."/>
            <person name="Kamal M."/>
            <person name="Mauceli E."/>
            <person name="Searle S.M."/>
            <person name="Sharpe T."/>
            <person name="Baker M.L."/>
            <person name="Batzer M.A."/>
            <person name="Benos P.V."/>
            <person name="Belov K."/>
            <person name="Clamp M."/>
            <person name="Cook A."/>
            <person name="Cuff J."/>
            <person name="Das R."/>
            <person name="Davidow L."/>
            <person name="Deakin J.E."/>
            <person name="Fazzari M.J."/>
            <person name="Glass J.L."/>
            <person name="Grabherr M."/>
            <person name="Greally J.M."/>
            <person name="Gu W."/>
            <person name="Hore T.A."/>
            <person name="Huttley G.A."/>
            <person name="Kleber M."/>
            <person name="Jirtle R.L."/>
            <person name="Koina E."/>
            <person name="Lee J.T."/>
            <person name="Mahony S."/>
            <person name="Marra M.A."/>
            <person name="Miller R.D."/>
            <person name="Nicholls R.D."/>
            <person name="Oda M."/>
            <person name="Papenfuss A.T."/>
            <person name="Parra Z.E."/>
            <person name="Pollock D.D."/>
            <person name="Ray D.A."/>
            <person name="Schein J.E."/>
            <person name="Speed T.P."/>
            <person name="Thompson K."/>
            <person name="VandeBerg J.L."/>
            <person name="Wade C.M."/>
            <person name="Walker J.A."/>
            <person name="Waters P.D."/>
            <person name="Webber C."/>
            <person name="Weidman J.R."/>
            <person name="Xie X."/>
            <person name="Zody M.C."/>
            <person name="Baldwin J."/>
            <person name="Abdouelleil A."/>
            <person name="Abdulkadir J."/>
            <person name="Abebe A."/>
            <person name="Abera B."/>
            <person name="Abreu J."/>
            <person name="Acer S.C."/>
            <person name="Aftuck L."/>
            <person name="Alexander A."/>
            <person name="An P."/>
            <person name="Anderson E."/>
            <person name="Anderson S."/>
            <person name="Arachi H."/>
            <person name="Azer M."/>
            <person name="Bachantsang P."/>
            <person name="Barry A."/>
            <person name="Bayul T."/>
            <person name="Berlin A."/>
            <person name="Bessette D."/>
            <person name="Bloom T."/>
            <person name="Bloom T."/>
            <person name="Boguslavskiy L."/>
            <person name="Bonnet C."/>
            <person name="Boukhgalter B."/>
            <person name="Bourzgui I."/>
            <person name="Brown A."/>
            <person name="Cahill P."/>
            <person name="Channer S."/>
            <person name="Cheshatsang Y."/>
            <person name="Chuda L."/>
            <person name="Citroen M."/>
            <person name="Collymore A."/>
            <person name="Cooke P."/>
            <person name="Costello M."/>
            <person name="D'Aco K."/>
            <person name="Daza R."/>
            <person name="De Haan G."/>
            <person name="DeGray S."/>
            <person name="DeMaso C."/>
            <person name="Dhargay N."/>
            <person name="Dooley K."/>
            <person name="Dooley E."/>
            <person name="Doricent M."/>
            <person name="Dorje P."/>
            <person name="Dorjee K."/>
            <person name="Dupes A."/>
            <person name="Elong R."/>
            <person name="Falk J."/>
            <person name="Farina A."/>
            <person name="Faro S."/>
            <person name="Ferguson D."/>
            <person name="Fisher S."/>
            <person name="Foley C.D."/>
            <person name="Franke A."/>
            <person name="Friedrich D."/>
            <person name="Gadbois L."/>
            <person name="Gearin G."/>
            <person name="Gearin C.R."/>
            <person name="Giannoukos G."/>
            <person name="Goode T."/>
            <person name="Graham J."/>
            <person name="Grandbois E."/>
            <person name="Grewal S."/>
            <person name="Gyaltsen K."/>
            <person name="Hafez N."/>
            <person name="Hagos B."/>
            <person name="Hall J."/>
            <person name="Henson C."/>
            <person name="Hollinger A."/>
            <person name="Honan T."/>
            <person name="Huard M.D."/>
            <person name="Hughes L."/>
            <person name="Hurhula B."/>
            <person name="Husby M.E."/>
            <person name="Kamat A."/>
            <person name="Kanga B."/>
            <person name="Kashin S."/>
            <person name="Khazanovich D."/>
            <person name="Kisner P."/>
            <person name="Lance K."/>
            <person name="Lara M."/>
            <person name="Lee W."/>
            <person name="Lennon N."/>
            <person name="Letendre F."/>
            <person name="LeVine R."/>
            <person name="Lipovsky A."/>
            <person name="Liu X."/>
            <person name="Liu J."/>
            <person name="Liu S."/>
            <person name="Lokyitsang T."/>
            <person name="Lokyitsang Y."/>
            <person name="Lubonja R."/>
            <person name="Lui A."/>
            <person name="MacDonald P."/>
            <person name="Magnisalis V."/>
            <person name="Maru K."/>
            <person name="Matthews C."/>
            <person name="McCusker W."/>
            <person name="McDonough S."/>
            <person name="Mehta T."/>
            <person name="Meldrim J."/>
            <person name="Meneus L."/>
            <person name="Mihai O."/>
            <person name="Mihalev A."/>
            <person name="Mihova T."/>
            <person name="Mittelman R."/>
            <person name="Mlenga V."/>
            <person name="Montmayeur A."/>
            <person name="Mulrain L."/>
            <person name="Navidi A."/>
            <person name="Naylor J."/>
            <person name="Negash T."/>
            <person name="Nguyen T."/>
            <person name="Nguyen N."/>
            <person name="Nicol R."/>
            <person name="Norbu C."/>
            <person name="Norbu N."/>
            <person name="Novod N."/>
            <person name="O'Neill B."/>
            <person name="Osman S."/>
            <person name="Markiewicz E."/>
            <person name="Oyono O.L."/>
            <person name="Patti C."/>
            <person name="Phunkhang P."/>
            <person name="Pierre F."/>
            <person name="Priest M."/>
            <person name="Raghuraman S."/>
            <person name="Rege F."/>
            <person name="Reyes R."/>
            <person name="Rise C."/>
            <person name="Rogov P."/>
            <person name="Ross K."/>
            <person name="Ryan E."/>
            <person name="Settipalli S."/>
            <person name="Shea T."/>
            <person name="Sherpa N."/>
            <person name="Shi L."/>
            <person name="Shih D."/>
            <person name="Sparrow T."/>
            <person name="Spaulding J."/>
            <person name="Stalker J."/>
            <person name="Stange-Thomann N."/>
            <person name="Stavropoulos S."/>
            <person name="Stone C."/>
            <person name="Strader C."/>
            <person name="Tesfaye S."/>
            <person name="Thomson T."/>
            <person name="Thoulutsang Y."/>
            <person name="Thoulutsang D."/>
            <person name="Topham K."/>
            <person name="Topping I."/>
            <person name="Tsamla T."/>
            <person name="Vassiliev H."/>
            <person name="Vo A."/>
            <person name="Wangchuk T."/>
            <person name="Wangdi T."/>
            <person name="Weiand M."/>
            <person name="Wilkinson J."/>
            <person name="Wilson A."/>
            <person name="Yadav S."/>
            <person name="Young G."/>
            <person name="Yu Q."/>
            <person name="Zembek L."/>
            <person name="Zhong D."/>
            <person name="Zimmer A."/>
            <person name="Zwirko Z."/>
            <person name="Jaffe D.B."/>
            <person name="Alvarez P."/>
            <person name="Brockman W."/>
            <person name="Butler J."/>
            <person name="Chin C."/>
            <person name="Gnerre S."/>
            <person name="MacCallum I."/>
            <person name="Graves J.A."/>
            <person name="Ponting C.P."/>
            <person name="Breen M."/>
            <person name="Samollow P.B."/>
            <person name="Lander E.S."/>
            <person name="Lindblad-Toh K."/>
        </authorList>
    </citation>
    <scope>NUCLEOTIDE SEQUENCE [LARGE SCALE GENOMIC DNA]</scope>
</reference>
<feature type="domain" description="Sororin-like middle region" evidence="10">
    <location>
        <begin position="276"/>
        <end position="360"/>
    </location>
</feature>
<dbReference type="InterPro" id="IPR018605">
    <property type="entry name" value="Sororin"/>
</dbReference>
<dbReference type="InterPro" id="IPR057337">
    <property type="entry name" value="Sororin_C"/>
</dbReference>
<evidence type="ECO:0000259" key="10">
    <source>
        <dbReference type="Pfam" id="PF09666"/>
    </source>
</evidence>
<evidence type="ECO:0000256" key="5">
    <source>
        <dbReference type="ARBA" id="ARBA00022776"/>
    </source>
</evidence>
<dbReference type="InterPro" id="IPR057261">
    <property type="entry name" value="Sororin-like_M"/>
</dbReference>
<dbReference type="GO" id="GO:0007064">
    <property type="term" value="P:mitotic sister chromatid cohesion"/>
    <property type="evidence" value="ECO:0000318"/>
    <property type="project" value="GO_Central"/>
</dbReference>
<reference evidence="12" key="3">
    <citation type="submission" date="2025-09" db="UniProtKB">
        <authorList>
            <consortium name="Ensembl"/>
        </authorList>
    </citation>
    <scope>IDENTIFICATION</scope>
</reference>
<comment type="subcellular location">
    <subcellularLocation>
        <location evidence="2">Chromosome</location>
    </subcellularLocation>
    <subcellularLocation>
        <location evidence="1">Nucleus</location>
    </subcellularLocation>
</comment>
<organism evidence="12 13">
    <name type="scientific">Monodelphis domestica</name>
    <name type="common">Gray short-tailed opossum</name>
    <dbReference type="NCBI Taxonomy" id="13616"/>
    <lineage>
        <taxon>Eukaryota</taxon>
        <taxon>Metazoa</taxon>
        <taxon>Chordata</taxon>
        <taxon>Craniata</taxon>
        <taxon>Vertebrata</taxon>
        <taxon>Euteleostomi</taxon>
        <taxon>Mammalia</taxon>
        <taxon>Metatheria</taxon>
        <taxon>Didelphimorphia</taxon>
        <taxon>Didelphidae</taxon>
        <taxon>Monodelphis</taxon>
    </lineage>
</organism>
<feature type="region of interest" description="Disordered" evidence="9">
    <location>
        <begin position="176"/>
        <end position="254"/>
    </location>
</feature>
<dbReference type="GO" id="GO:0005634">
    <property type="term" value="C:nucleus"/>
    <property type="evidence" value="ECO:0000318"/>
    <property type="project" value="GO_Central"/>
</dbReference>
<dbReference type="GeneTree" id="ENSGT00390000010028"/>
<gene>
    <name evidence="12" type="primary">CDCA5</name>
</gene>
<dbReference type="GO" id="GO:0006302">
    <property type="term" value="P:double-strand break repair"/>
    <property type="evidence" value="ECO:0000318"/>
    <property type="project" value="GO_Central"/>
</dbReference>
<feature type="compositionally biased region" description="Basic and acidic residues" evidence="9">
    <location>
        <begin position="1"/>
        <end position="12"/>
    </location>
</feature>
<keyword evidence="4" id="KW-0132">Cell division</keyword>
<keyword evidence="7" id="KW-0131">Cell cycle</keyword>
<feature type="region of interest" description="Disordered" evidence="9">
    <location>
        <begin position="57"/>
        <end position="150"/>
    </location>
</feature>
<dbReference type="Proteomes" id="UP000002280">
    <property type="component" value="Chromosome 8"/>
</dbReference>
<keyword evidence="3" id="KW-0158">Chromosome</keyword>
<sequence length="401" mass="43641">MLERGLRGKGAEPDSTTQPLLSGFSGCVTSCLAGIGTFRAHRGRGRAPVVPEWLDMSARRSRSRSGAAEERGSGARLSGERRREETGGSRVREREQDAHLGQGLSFRTPSFADLASPPPPTPEPVLRRSLRKSVSSAEAPPKLSTPAPRKAITLKKIVPPGSAETSTPTFRKTITLKKIVPQTPEATPPAAQRAATLKENVDQTPETPTSRGRKSAAKKNVAQTREITRLEKENSLQESASHNKGSSPLTPAPAQEVTTTVLGPLNPNTFIGPEFMDARDLEMSRKVRRSYSRLDDLGLGSGSTSTPNCHRRRSFFGFERLLSGEELENVSPVVEKTLTTQTLVPSAEPWGPDSALPGITITKEKRRKRKVPEILKSELDEWAAAMNAQFEAAEKFDLLVE</sequence>
<dbReference type="PANTHER" id="PTHR31092">
    <property type="entry name" value="SORORIN"/>
    <property type="match status" value="1"/>
</dbReference>
<dbReference type="Pfam" id="PF09666">
    <property type="entry name" value="Sororin_middle"/>
    <property type="match status" value="1"/>
</dbReference>
<evidence type="ECO:0000256" key="6">
    <source>
        <dbReference type="ARBA" id="ARBA00023242"/>
    </source>
</evidence>
<dbReference type="Pfam" id="PF25220">
    <property type="entry name" value="Sororin_C"/>
    <property type="match status" value="1"/>
</dbReference>
<dbReference type="PROSITE" id="PS51257">
    <property type="entry name" value="PROKAR_LIPOPROTEIN"/>
    <property type="match status" value="1"/>
</dbReference>
<feature type="compositionally biased region" description="Basic and acidic residues" evidence="9">
    <location>
        <begin position="226"/>
        <end position="235"/>
    </location>
</feature>
<evidence type="ECO:0000256" key="9">
    <source>
        <dbReference type="SAM" id="MobiDB-lite"/>
    </source>
</evidence>
<keyword evidence="5" id="KW-0498">Mitosis</keyword>
<reference evidence="12" key="2">
    <citation type="submission" date="2025-08" db="UniProtKB">
        <authorList>
            <consortium name="Ensembl"/>
        </authorList>
    </citation>
    <scope>IDENTIFICATION</scope>
</reference>
<keyword evidence="13" id="KW-1185">Reference proteome</keyword>
<dbReference type="STRING" id="13616.ENSMODP00000042375"/>
<dbReference type="Bgee" id="ENSMODG00000046054">
    <property type="expression patterns" value="Expressed in hindlimb bud and 16 other cell types or tissues"/>
</dbReference>
<accession>A0A5F8G4K5</accession>